<evidence type="ECO:0000256" key="1">
    <source>
        <dbReference type="ARBA" id="ARBA00001974"/>
    </source>
</evidence>
<evidence type="ECO:0000259" key="7">
    <source>
        <dbReference type="PROSITE" id="PS00624"/>
    </source>
</evidence>
<dbReference type="GO" id="GO:0050660">
    <property type="term" value="F:flavin adenine dinucleotide binding"/>
    <property type="evidence" value="ECO:0007669"/>
    <property type="project" value="InterPro"/>
</dbReference>
<comment type="similarity">
    <text evidence="2 5">Belongs to the GMC oxidoreductase family.</text>
</comment>
<dbReference type="Pfam" id="PF05199">
    <property type="entry name" value="GMC_oxred_C"/>
    <property type="match status" value="1"/>
</dbReference>
<dbReference type="PROSITE" id="PS00624">
    <property type="entry name" value="GMC_OXRED_2"/>
    <property type="match status" value="1"/>
</dbReference>
<proteinExistence type="inferred from homology"/>
<dbReference type="GO" id="GO:0016614">
    <property type="term" value="F:oxidoreductase activity, acting on CH-OH group of donors"/>
    <property type="evidence" value="ECO:0007669"/>
    <property type="project" value="InterPro"/>
</dbReference>
<dbReference type="PROSITE" id="PS00623">
    <property type="entry name" value="GMC_OXRED_1"/>
    <property type="match status" value="1"/>
</dbReference>
<feature type="domain" description="Glucose-methanol-choline oxidoreductase N-terminal" evidence="6">
    <location>
        <begin position="87"/>
        <end position="110"/>
    </location>
</feature>
<keyword evidence="4 5" id="KW-0274">FAD</keyword>
<organism evidence="8 9">
    <name type="scientific">Aurantimonas aggregata</name>
    <dbReference type="NCBI Taxonomy" id="2047720"/>
    <lineage>
        <taxon>Bacteria</taxon>
        <taxon>Pseudomonadati</taxon>
        <taxon>Pseudomonadota</taxon>
        <taxon>Alphaproteobacteria</taxon>
        <taxon>Hyphomicrobiales</taxon>
        <taxon>Aurantimonadaceae</taxon>
        <taxon>Aurantimonas</taxon>
    </lineage>
</organism>
<dbReference type="InterPro" id="IPR036188">
    <property type="entry name" value="FAD/NAD-bd_sf"/>
</dbReference>
<dbReference type="PANTHER" id="PTHR11552:SF147">
    <property type="entry name" value="CHOLINE DEHYDROGENASE, MITOCHONDRIAL"/>
    <property type="match status" value="1"/>
</dbReference>
<dbReference type="Gene3D" id="3.50.50.60">
    <property type="entry name" value="FAD/NAD(P)-binding domain"/>
    <property type="match status" value="1"/>
</dbReference>
<dbReference type="SUPFAM" id="SSF51905">
    <property type="entry name" value="FAD/NAD(P)-binding domain"/>
    <property type="match status" value="1"/>
</dbReference>
<evidence type="ECO:0000256" key="4">
    <source>
        <dbReference type="ARBA" id="ARBA00022827"/>
    </source>
</evidence>
<dbReference type="Proteomes" id="UP000476332">
    <property type="component" value="Unassembled WGS sequence"/>
</dbReference>
<evidence type="ECO:0000259" key="6">
    <source>
        <dbReference type="PROSITE" id="PS00623"/>
    </source>
</evidence>
<sequence length="541" mass="59160">MADDRTIEEFDYIVAGAGSAGCVLANRLSADPRNRVLLLEGGGKDNWIWFHIPVGYLFAIGNPRSDWMFRTVPQAGLNGRALAYPRGKTLGGSSAINAMIYMRGQAADYDHWRQLGLTGWGWDDVLPVFKDIEDHVDGESAFHGAGGEWRVEHPRISWEILDRVRDAAEAAGVPKITDFNTGDNEGSAYFQVNQKGGRRWSAARGFLKPVLHRPNLTVATGVLIEKVAIEAGRAVAVHYRKDGEAIEARARAEIVLSAGAAGSPLILERSGIGDGERLRTHGLECRHHLPGVGENLQDHLQIRPIYKVHGIKTLNSEYANLFRRAMMGVDYALRRRGPLTMAPSQVGAFVKSSPRYATANLEFHFQPLSLDDWGAGLHTFSAFTASVCNLRPTSRGRIHLSGPDFDHPPEIDPNYLATDEDREVAVESLEWARRIVAQSPLARYRPEEYKPGAHVASREDMLVAAGDLGTTIFHPVGTAKMGPEGDRMAVLDERLRVRGIAGLRVADASVMPTITSGNTNSPTIMIAEKAARMILADGKAG</sequence>
<name>A0A6L9MED7_9HYPH</name>
<dbReference type="RefSeq" id="WP_163042903.1">
    <property type="nucleotide sequence ID" value="NZ_JAAAMJ010000002.1"/>
</dbReference>
<evidence type="ECO:0000256" key="3">
    <source>
        <dbReference type="ARBA" id="ARBA00022630"/>
    </source>
</evidence>
<comment type="cofactor">
    <cofactor evidence="1">
        <name>FAD</name>
        <dbReference type="ChEBI" id="CHEBI:57692"/>
    </cofactor>
</comment>
<dbReference type="PIRSF" id="PIRSF000137">
    <property type="entry name" value="Alcohol_oxidase"/>
    <property type="match status" value="1"/>
</dbReference>
<dbReference type="Pfam" id="PF00732">
    <property type="entry name" value="GMC_oxred_N"/>
    <property type="match status" value="1"/>
</dbReference>
<dbReference type="EMBL" id="JAAAMJ010000002">
    <property type="protein sequence ID" value="NDV86165.1"/>
    <property type="molecule type" value="Genomic_DNA"/>
</dbReference>
<dbReference type="InterPro" id="IPR000172">
    <property type="entry name" value="GMC_OxRdtase_N"/>
</dbReference>
<gene>
    <name evidence="8" type="ORF">GTW51_05560</name>
</gene>
<evidence type="ECO:0000256" key="5">
    <source>
        <dbReference type="RuleBase" id="RU003968"/>
    </source>
</evidence>
<dbReference type="PROSITE" id="PS51257">
    <property type="entry name" value="PROKAR_LIPOPROTEIN"/>
    <property type="match status" value="1"/>
</dbReference>
<evidence type="ECO:0000313" key="9">
    <source>
        <dbReference type="Proteomes" id="UP000476332"/>
    </source>
</evidence>
<keyword evidence="3 5" id="KW-0285">Flavoprotein</keyword>
<accession>A0A6L9MED7</accession>
<dbReference type="AlphaFoldDB" id="A0A6L9MED7"/>
<dbReference type="InterPro" id="IPR012132">
    <property type="entry name" value="GMC_OxRdtase"/>
</dbReference>
<dbReference type="PANTHER" id="PTHR11552">
    <property type="entry name" value="GLUCOSE-METHANOL-CHOLINE GMC OXIDOREDUCTASE"/>
    <property type="match status" value="1"/>
</dbReference>
<feature type="domain" description="Glucose-methanol-choline oxidoreductase N-terminal" evidence="7">
    <location>
        <begin position="259"/>
        <end position="273"/>
    </location>
</feature>
<protein>
    <submittedName>
        <fullName evidence="8">Choline dehydrogenase</fullName>
    </submittedName>
</protein>
<evidence type="ECO:0000313" key="8">
    <source>
        <dbReference type="EMBL" id="NDV86165.1"/>
    </source>
</evidence>
<evidence type="ECO:0000256" key="2">
    <source>
        <dbReference type="ARBA" id="ARBA00010790"/>
    </source>
</evidence>
<dbReference type="Gene3D" id="3.30.560.10">
    <property type="entry name" value="Glucose Oxidase, domain 3"/>
    <property type="match status" value="1"/>
</dbReference>
<dbReference type="SUPFAM" id="SSF54373">
    <property type="entry name" value="FAD-linked reductases, C-terminal domain"/>
    <property type="match status" value="1"/>
</dbReference>
<comment type="caution">
    <text evidence="8">The sequence shown here is derived from an EMBL/GenBank/DDBJ whole genome shotgun (WGS) entry which is preliminary data.</text>
</comment>
<reference evidence="8 9" key="1">
    <citation type="submission" date="2020-01" db="EMBL/GenBank/DDBJ databases">
        <title>Genomes of bacteria type strains.</title>
        <authorList>
            <person name="Chen J."/>
            <person name="Zhu S."/>
            <person name="Chen J."/>
        </authorList>
    </citation>
    <scope>NUCLEOTIDE SEQUENCE [LARGE SCALE GENOMIC DNA]</scope>
    <source>
        <strain evidence="8 9">KCTC 52919</strain>
    </source>
</reference>
<keyword evidence="9" id="KW-1185">Reference proteome</keyword>
<dbReference type="InterPro" id="IPR007867">
    <property type="entry name" value="GMC_OxRtase_C"/>
</dbReference>